<dbReference type="EMBL" id="JAGGKT010000026">
    <property type="protein sequence ID" value="MBP1934731.1"/>
    <property type="molecule type" value="Genomic_DNA"/>
</dbReference>
<evidence type="ECO:0000256" key="3">
    <source>
        <dbReference type="ARBA" id="ARBA00020422"/>
    </source>
</evidence>
<dbReference type="InterPro" id="IPR001020">
    <property type="entry name" value="PTS_HPr_His_P_site"/>
</dbReference>
<protein>
    <recommendedName>
        <fullName evidence="3">Phosphocarrier protein HPr</fullName>
    </recommendedName>
</protein>
<dbReference type="PROSITE" id="PS51350">
    <property type="entry name" value="PTS_HPR_DOM"/>
    <property type="match status" value="1"/>
</dbReference>
<evidence type="ECO:0000259" key="7">
    <source>
        <dbReference type="PROSITE" id="PS51350"/>
    </source>
</evidence>
<dbReference type="SUPFAM" id="SSF55594">
    <property type="entry name" value="HPr-like"/>
    <property type="match status" value="1"/>
</dbReference>
<evidence type="ECO:0000256" key="5">
    <source>
        <dbReference type="ARBA" id="ARBA00022597"/>
    </source>
</evidence>
<keyword evidence="5" id="KW-0762">Sugar transport</keyword>
<dbReference type="InterPro" id="IPR000032">
    <property type="entry name" value="HPr-like"/>
</dbReference>
<reference evidence="8 9" key="1">
    <citation type="submission" date="2021-03" db="EMBL/GenBank/DDBJ databases">
        <title>Genomic Encyclopedia of Type Strains, Phase IV (KMG-IV): sequencing the most valuable type-strain genomes for metagenomic binning, comparative biology and taxonomic classification.</title>
        <authorList>
            <person name="Goeker M."/>
        </authorList>
    </citation>
    <scope>NUCLEOTIDE SEQUENCE [LARGE SCALE GENOMIC DNA]</scope>
    <source>
        <strain evidence="8 9">DSM 24738</strain>
    </source>
</reference>
<comment type="subcellular location">
    <subcellularLocation>
        <location evidence="2">Cytoplasm</location>
    </subcellularLocation>
</comment>
<dbReference type="RefSeq" id="WP_209812716.1">
    <property type="nucleotide sequence ID" value="NZ_JAGGKT010000026.1"/>
</dbReference>
<keyword evidence="9" id="KW-1185">Reference proteome</keyword>
<dbReference type="Pfam" id="PF00381">
    <property type="entry name" value="PTS-HPr"/>
    <property type="match status" value="1"/>
</dbReference>
<dbReference type="PRINTS" id="PR00107">
    <property type="entry name" value="PHOSPHOCPHPR"/>
</dbReference>
<accession>A0ABS4GWU5</accession>
<feature type="domain" description="HPr" evidence="7">
    <location>
        <begin position="1"/>
        <end position="86"/>
    </location>
</feature>
<comment type="caution">
    <text evidence="8">The sequence shown here is derived from an EMBL/GenBank/DDBJ whole genome shotgun (WGS) entry which is preliminary data.</text>
</comment>
<dbReference type="CDD" id="cd00367">
    <property type="entry name" value="PTS-HPr_like"/>
    <property type="match status" value="1"/>
</dbReference>
<proteinExistence type="predicted"/>
<name>A0ABS4GWU5_9BACL</name>
<organism evidence="8 9">
    <name type="scientific">Ammoniphilus resinae</name>
    <dbReference type="NCBI Taxonomy" id="861532"/>
    <lineage>
        <taxon>Bacteria</taxon>
        <taxon>Bacillati</taxon>
        <taxon>Bacillota</taxon>
        <taxon>Bacilli</taxon>
        <taxon>Bacillales</taxon>
        <taxon>Paenibacillaceae</taxon>
        <taxon>Aneurinibacillus group</taxon>
        <taxon>Ammoniphilus</taxon>
    </lineage>
</organism>
<dbReference type="Proteomes" id="UP001519343">
    <property type="component" value="Unassembled WGS sequence"/>
</dbReference>
<evidence type="ECO:0000256" key="6">
    <source>
        <dbReference type="ARBA" id="ARBA00022683"/>
    </source>
</evidence>
<dbReference type="InterPro" id="IPR002114">
    <property type="entry name" value="PTS_HPr_Ser_P_site"/>
</dbReference>
<keyword evidence="4" id="KW-0963">Cytoplasm</keyword>
<dbReference type="PANTHER" id="PTHR33705:SF2">
    <property type="entry name" value="PHOSPHOCARRIER PROTEIN NPR"/>
    <property type="match status" value="1"/>
</dbReference>
<evidence type="ECO:0000256" key="4">
    <source>
        <dbReference type="ARBA" id="ARBA00022490"/>
    </source>
</evidence>
<keyword evidence="5" id="KW-0813">Transport</keyword>
<evidence type="ECO:0000313" key="9">
    <source>
        <dbReference type="Proteomes" id="UP001519343"/>
    </source>
</evidence>
<evidence type="ECO:0000313" key="8">
    <source>
        <dbReference type="EMBL" id="MBP1934731.1"/>
    </source>
</evidence>
<comment type="function">
    <text evidence="1">General (non sugar-specific) component of the phosphoenolpyruvate-dependent sugar phosphotransferase system (sugar PTS). This major carbohydrate active-transport system catalyzes the phosphorylation of incoming sugar substrates concomitantly with their translocation across the cell membrane. The phosphoryl group from phosphoenolpyruvate (PEP) is transferred to the phosphoryl carrier protein HPr by enzyme I. Phospho-HPr then transfers it to the PTS EIIA domain.</text>
</comment>
<dbReference type="Gene3D" id="3.30.1340.10">
    <property type="entry name" value="HPr-like"/>
    <property type="match status" value="1"/>
</dbReference>
<dbReference type="PROSITE" id="PS00369">
    <property type="entry name" value="PTS_HPR_HIS"/>
    <property type="match status" value="1"/>
</dbReference>
<evidence type="ECO:0000256" key="1">
    <source>
        <dbReference type="ARBA" id="ARBA00003681"/>
    </source>
</evidence>
<gene>
    <name evidence="8" type="ORF">J2Z37_004751</name>
</gene>
<dbReference type="PROSITE" id="PS00589">
    <property type="entry name" value="PTS_HPR_SER"/>
    <property type="match status" value="1"/>
</dbReference>
<keyword evidence="6" id="KW-0598">Phosphotransferase system</keyword>
<dbReference type="PANTHER" id="PTHR33705">
    <property type="entry name" value="PHOSPHOCARRIER PROTEIN HPR"/>
    <property type="match status" value="1"/>
</dbReference>
<dbReference type="NCBIfam" id="TIGR01003">
    <property type="entry name" value="PTS_HPr_family"/>
    <property type="match status" value="1"/>
</dbReference>
<sequence>MLTKTITIKNPSGLHARPATAFVQKASAYPCNVNLIKGSKKINGKSIMGLMTLAAKQGEELILEVDGPEEEVALDELTKVLEAEHL</sequence>
<dbReference type="InterPro" id="IPR050399">
    <property type="entry name" value="HPr"/>
</dbReference>
<dbReference type="InterPro" id="IPR035895">
    <property type="entry name" value="HPr-like_sf"/>
</dbReference>
<evidence type="ECO:0000256" key="2">
    <source>
        <dbReference type="ARBA" id="ARBA00004496"/>
    </source>
</evidence>